<sequence length="57" mass="6264">DLTALAKELRAVEDVRPHHKVTDYSSSSEDLDSDVEDDVVEQEQGDESTSGAEDSRT</sequence>
<comment type="caution">
    <text evidence="2">The sequence shown here is derived from an EMBL/GenBank/DDBJ whole genome shotgun (WGS) entry which is preliminary data.</text>
</comment>
<feature type="non-terminal residue" evidence="2">
    <location>
        <position position="1"/>
    </location>
</feature>
<feature type="region of interest" description="Disordered" evidence="1">
    <location>
        <begin position="17"/>
        <end position="57"/>
    </location>
</feature>
<reference evidence="2 3" key="1">
    <citation type="submission" date="2024-05" db="EMBL/GenBank/DDBJ databases">
        <title>Genome sequencing and assembly of Indian major carp, Cirrhinus mrigala (Hamilton, 1822).</title>
        <authorList>
            <person name="Mohindra V."/>
            <person name="Chowdhury L.M."/>
            <person name="Lal K."/>
            <person name="Jena J.K."/>
        </authorList>
    </citation>
    <scope>NUCLEOTIDE SEQUENCE [LARGE SCALE GENOMIC DNA]</scope>
    <source>
        <strain evidence="2">CM1030</strain>
        <tissue evidence="2">Blood</tissue>
    </source>
</reference>
<proteinExistence type="predicted"/>
<dbReference type="AlphaFoldDB" id="A0ABD0RZ86"/>
<accession>A0ABD0RZ86</accession>
<evidence type="ECO:0000313" key="2">
    <source>
        <dbReference type="EMBL" id="KAL0203713.1"/>
    </source>
</evidence>
<feature type="compositionally biased region" description="Acidic residues" evidence="1">
    <location>
        <begin position="29"/>
        <end position="46"/>
    </location>
</feature>
<evidence type="ECO:0000313" key="3">
    <source>
        <dbReference type="Proteomes" id="UP001529510"/>
    </source>
</evidence>
<evidence type="ECO:0000256" key="1">
    <source>
        <dbReference type="SAM" id="MobiDB-lite"/>
    </source>
</evidence>
<dbReference type="EMBL" id="JAMKFB020000001">
    <property type="protein sequence ID" value="KAL0203713.1"/>
    <property type="molecule type" value="Genomic_DNA"/>
</dbReference>
<feature type="non-terminal residue" evidence="2">
    <location>
        <position position="57"/>
    </location>
</feature>
<protein>
    <submittedName>
        <fullName evidence="2">Uncharacterized protein</fullName>
    </submittedName>
</protein>
<dbReference type="Proteomes" id="UP001529510">
    <property type="component" value="Unassembled WGS sequence"/>
</dbReference>
<organism evidence="2 3">
    <name type="scientific">Cirrhinus mrigala</name>
    <name type="common">Mrigala</name>
    <dbReference type="NCBI Taxonomy" id="683832"/>
    <lineage>
        <taxon>Eukaryota</taxon>
        <taxon>Metazoa</taxon>
        <taxon>Chordata</taxon>
        <taxon>Craniata</taxon>
        <taxon>Vertebrata</taxon>
        <taxon>Euteleostomi</taxon>
        <taxon>Actinopterygii</taxon>
        <taxon>Neopterygii</taxon>
        <taxon>Teleostei</taxon>
        <taxon>Ostariophysi</taxon>
        <taxon>Cypriniformes</taxon>
        <taxon>Cyprinidae</taxon>
        <taxon>Labeoninae</taxon>
        <taxon>Labeonini</taxon>
        <taxon>Cirrhinus</taxon>
    </lineage>
</organism>
<gene>
    <name evidence="2" type="ORF">M9458_001731</name>
</gene>
<keyword evidence="3" id="KW-1185">Reference proteome</keyword>
<name>A0ABD0RZ86_CIRMR</name>